<dbReference type="Gene3D" id="1.10.510.10">
    <property type="entry name" value="Transferase(Phosphotransferase) domain 1"/>
    <property type="match status" value="1"/>
</dbReference>
<dbReference type="PANTHER" id="PTHR23150">
    <property type="entry name" value="SULFATASE MODIFYING FACTOR 1, 2"/>
    <property type="match status" value="1"/>
</dbReference>
<dbReference type="InterPro" id="IPR051043">
    <property type="entry name" value="Sulfatase_Mod_Factor_Kinase"/>
</dbReference>
<keyword evidence="1 3" id="KW-0547">Nucleotide-binding</keyword>
<evidence type="ECO:0000313" key="6">
    <source>
        <dbReference type="Proteomes" id="UP000053372"/>
    </source>
</evidence>
<evidence type="ECO:0000313" key="5">
    <source>
        <dbReference type="EMBL" id="KST64275.1"/>
    </source>
</evidence>
<dbReference type="Pfam" id="PF00069">
    <property type="entry name" value="Pkinase"/>
    <property type="match status" value="1"/>
</dbReference>
<reference evidence="5 6" key="1">
    <citation type="journal article" date="2015" name="Genome Announc.">
        <title>Draft Genome of the Euendolithic (true boring) Cyanobacterium Mastigocoleus testarum strain BC008.</title>
        <authorList>
            <person name="Guida B.S."/>
            <person name="Garcia-Pichel F."/>
        </authorList>
    </citation>
    <scope>NUCLEOTIDE SEQUENCE [LARGE SCALE GENOMIC DNA]</scope>
    <source>
        <strain evidence="5 6">BC008</strain>
    </source>
</reference>
<dbReference type="PROSITE" id="PS00107">
    <property type="entry name" value="PROTEIN_KINASE_ATP"/>
    <property type="match status" value="1"/>
</dbReference>
<dbReference type="GO" id="GO:0005524">
    <property type="term" value="F:ATP binding"/>
    <property type="evidence" value="ECO:0007669"/>
    <property type="project" value="UniProtKB-UniRule"/>
</dbReference>
<dbReference type="InterPro" id="IPR042095">
    <property type="entry name" value="SUMF_sf"/>
</dbReference>
<dbReference type="SMART" id="SM00220">
    <property type="entry name" value="S_TKc"/>
    <property type="match status" value="1"/>
</dbReference>
<keyword evidence="2 3" id="KW-0067">ATP-binding</keyword>
<dbReference type="InterPro" id="IPR000719">
    <property type="entry name" value="Prot_kinase_dom"/>
</dbReference>
<dbReference type="EMBL" id="LMTZ01000125">
    <property type="protein sequence ID" value="KST64275.1"/>
    <property type="molecule type" value="Genomic_DNA"/>
</dbReference>
<dbReference type="RefSeq" id="WP_036267789.1">
    <property type="nucleotide sequence ID" value="NZ_LMTZ01000125.1"/>
</dbReference>
<dbReference type="GO" id="GO:0120147">
    <property type="term" value="F:formylglycine-generating oxidase activity"/>
    <property type="evidence" value="ECO:0007669"/>
    <property type="project" value="TreeGrafter"/>
</dbReference>
<dbReference type="CDD" id="cd14014">
    <property type="entry name" value="STKc_PknB_like"/>
    <property type="match status" value="1"/>
</dbReference>
<dbReference type="InterPro" id="IPR017441">
    <property type="entry name" value="Protein_kinase_ATP_BS"/>
</dbReference>
<feature type="domain" description="Protein kinase" evidence="4">
    <location>
        <begin position="15"/>
        <end position="273"/>
    </location>
</feature>
<evidence type="ECO:0000256" key="1">
    <source>
        <dbReference type="ARBA" id="ARBA00022741"/>
    </source>
</evidence>
<dbReference type="SUPFAM" id="SSF56436">
    <property type="entry name" value="C-type lectin-like"/>
    <property type="match status" value="1"/>
</dbReference>
<sequence length="616" mass="69771">MQVWKPKQQLQNGKFTIQKVLGGGGYGVTYSAIDKNTNNIVAIKTLNPIHQSRANFEQMHVKFVQEAFRLVQCSHSHIVKVHEVINEGGLWGMVMEYVQGQDLAICINERGKLPEEKALKYIKQVGTALEYIHKQGLLHRDVKPNNIMLRQSQEEVVLIDFGLAREFSLNQTGSMTNAMTEGYAPIEQYERRGKFGAYTDVYALAATLYALVTGDIPLPAKFRNTGIPLPLPKQRNPEISDRLNNGIIKGMELEPDNRPQTVSKWLELVMPIQSKSVVTIEKRKLEKRKLPTTVLNPRLPETQPAKIPQVSKIHQNKPPTPQKIPQVSEKNAFGNIQTRKFEFTYAKVDQNFKINYYRGQAEGFTEDLGNGVTLDMMAISGGNFIMGAPENERGSKHFERPQHKVNVQTFFMGKYQITQEHYQVIMGKNPSHIKGKKQPVQRVNWYDAVEFCNKLSKLTGKKYRLPSEAEWEYACRSGTTTPFNFGETITTDLANYYGNSTYGAAPKGVYRGQTTDVGTFPANFYGLYDMHGNVWEWCLDDGHENYNGAPIDGSAWMVKNNNLYQVKGCAVLRGGSWTNAPKNCRSAFRYIVNRAERNSINDDIGFRVVCTFGRVN</sequence>
<dbReference type="Proteomes" id="UP000053372">
    <property type="component" value="Unassembled WGS sequence"/>
</dbReference>
<dbReference type="AlphaFoldDB" id="A0A0V7ZI72"/>
<dbReference type="InterPro" id="IPR016187">
    <property type="entry name" value="CTDL_fold"/>
</dbReference>
<dbReference type="InterPro" id="IPR011009">
    <property type="entry name" value="Kinase-like_dom_sf"/>
</dbReference>
<dbReference type="InterPro" id="IPR008271">
    <property type="entry name" value="Ser/Thr_kinase_AS"/>
</dbReference>
<keyword evidence="6" id="KW-1185">Reference proteome</keyword>
<dbReference type="Gene3D" id="3.90.1580.10">
    <property type="entry name" value="paralog of FGE (formylglycine-generating enzyme)"/>
    <property type="match status" value="1"/>
</dbReference>
<dbReference type="PROSITE" id="PS00108">
    <property type="entry name" value="PROTEIN_KINASE_ST"/>
    <property type="match status" value="1"/>
</dbReference>
<evidence type="ECO:0000259" key="4">
    <source>
        <dbReference type="PROSITE" id="PS50011"/>
    </source>
</evidence>
<dbReference type="PANTHER" id="PTHR23150:SF19">
    <property type="entry name" value="FORMYLGLYCINE-GENERATING ENZYME"/>
    <property type="match status" value="1"/>
</dbReference>
<accession>A0A0V7ZI72</accession>
<name>A0A0V7ZI72_9CYAN</name>
<comment type="caution">
    <text evidence="5">The sequence shown here is derived from an EMBL/GenBank/DDBJ whole genome shotgun (WGS) entry which is preliminary data.</text>
</comment>
<dbReference type="Pfam" id="PF03781">
    <property type="entry name" value="FGE-sulfatase"/>
    <property type="match status" value="1"/>
</dbReference>
<organism evidence="5 6">
    <name type="scientific">Mastigocoleus testarum BC008</name>
    <dbReference type="NCBI Taxonomy" id="371196"/>
    <lineage>
        <taxon>Bacteria</taxon>
        <taxon>Bacillati</taxon>
        <taxon>Cyanobacteriota</taxon>
        <taxon>Cyanophyceae</taxon>
        <taxon>Nostocales</taxon>
        <taxon>Hapalosiphonaceae</taxon>
        <taxon>Mastigocoleus</taxon>
    </lineage>
</organism>
<dbReference type="SUPFAM" id="SSF56112">
    <property type="entry name" value="Protein kinase-like (PK-like)"/>
    <property type="match status" value="1"/>
</dbReference>
<protein>
    <recommendedName>
        <fullName evidence="4">Protein kinase domain-containing protein</fullName>
    </recommendedName>
</protein>
<proteinExistence type="predicted"/>
<gene>
    <name evidence="5" type="ORF">BC008_16690</name>
</gene>
<dbReference type="GO" id="GO:0004672">
    <property type="term" value="F:protein kinase activity"/>
    <property type="evidence" value="ECO:0007669"/>
    <property type="project" value="InterPro"/>
</dbReference>
<dbReference type="PROSITE" id="PS50011">
    <property type="entry name" value="PROTEIN_KINASE_DOM"/>
    <property type="match status" value="1"/>
</dbReference>
<dbReference type="InterPro" id="IPR005532">
    <property type="entry name" value="SUMF_dom"/>
</dbReference>
<evidence type="ECO:0000256" key="3">
    <source>
        <dbReference type="PROSITE-ProRule" id="PRU10141"/>
    </source>
</evidence>
<feature type="binding site" evidence="3">
    <location>
        <position position="44"/>
    </location>
    <ligand>
        <name>ATP</name>
        <dbReference type="ChEBI" id="CHEBI:30616"/>
    </ligand>
</feature>
<evidence type="ECO:0000256" key="2">
    <source>
        <dbReference type="ARBA" id="ARBA00022840"/>
    </source>
</evidence>